<evidence type="ECO:0000313" key="2">
    <source>
        <dbReference type="EMBL" id="MBZ0159502.1"/>
    </source>
</evidence>
<evidence type="ECO:0000313" key="3">
    <source>
        <dbReference type="Proteomes" id="UP001197609"/>
    </source>
</evidence>
<organism evidence="2 3">
    <name type="scientific">Candidatus Methylomirabilis tolerans</name>
    <dbReference type="NCBI Taxonomy" id="3123416"/>
    <lineage>
        <taxon>Bacteria</taxon>
        <taxon>Candidatus Methylomirabilota</taxon>
        <taxon>Candidatus Methylomirabilia</taxon>
        <taxon>Candidatus Methylomirabilales</taxon>
        <taxon>Candidatus Methylomirabilaceae</taxon>
        <taxon>Candidatus Methylomirabilis</taxon>
    </lineage>
</organism>
<dbReference type="Proteomes" id="UP001197609">
    <property type="component" value="Unassembled WGS sequence"/>
</dbReference>
<protein>
    <submittedName>
        <fullName evidence="2">Uncharacterized protein</fullName>
    </submittedName>
</protein>
<gene>
    <name evidence="2" type="ORF">K8G79_05130</name>
</gene>
<keyword evidence="1" id="KW-1133">Transmembrane helix</keyword>
<sequence>MPGAEFNVDLLVYTSLITLGFVTFVLGFVWGFAKFILPLWLEEKAPRAGKLRLVQGLRKAA</sequence>
<accession>A0AAJ1AHD5</accession>
<keyword evidence="1" id="KW-0472">Membrane</keyword>
<name>A0AAJ1AHD5_9BACT</name>
<proteinExistence type="predicted"/>
<comment type="caution">
    <text evidence="2">The sequence shown here is derived from an EMBL/GenBank/DDBJ whole genome shotgun (WGS) entry which is preliminary data.</text>
</comment>
<evidence type="ECO:0000256" key="1">
    <source>
        <dbReference type="SAM" id="Phobius"/>
    </source>
</evidence>
<reference evidence="2 3" key="1">
    <citation type="journal article" date="2021" name="bioRxiv">
        <title>Unraveling nitrogen, sulfur and carbon metabolic pathways and microbial community transcriptional responses to substrate deprivation and toxicity stresses in a bioreactor mimicking anoxic brackish coastal sediment conditions.</title>
        <authorList>
            <person name="Martins P.D."/>
            <person name="Echeveste M.J."/>
            <person name="Arshad A."/>
            <person name="Kurth J."/>
            <person name="Ouboter H."/>
            <person name="Jetten M.S.M."/>
            <person name="Welte C.U."/>
        </authorList>
    </citation>
    <scope>NUCLEOTIDE SEQUENCE [LARGE SCALE GENOMIC DNA]</scope>
    <source>
        <strain evidence="2">MAG_38</strain>
    </source>
</reference>
<feature type="transmembrane region" description="Helical" evidence="1">
    <location>
        <begin position="12"/>
        <end position="37"/>
    </location>
</feature>
<dbReference type="EMBL" id="JAIOIU010000060">
    <property type="protein sequence ID" value="MBZ0159502.1"/>
    <property type="molecule type" value="Genomic_DNA"/>
</dbReference>
<dbReference type="AlphaFoldDB" id="A0AAJ1AHD5"/>
<keyword evidence="1" id="KW-0812">Transmembrane</keyword>